<dbReference type="Proteomes" id="UP000659344">
    <property type="component" value="Unassembled WGS sequence"/>
</dbReference>
<keyword evidence="3" id="KW-1185">Reference proteome</keyword>
<organism evidence="2 3">
    <name type="scientific">Paenibacillus segetis</name>
    <dbReference type="NCBI Taxonomy" id="1325360"/>
    <lineage>
        <taxon>Bacteria</taxon>
        <taxon>Bacillati</taxon>
        <taxon>Bacillota</taxon>
        <taxon>Bacilli</taxon>
        <taxon>Bacillales</taxon>
        <taxon>Paenibacillaceae</taxon>
        <taxon>Paenibacillus</taxon>
    </lineage>
</organism>
<feature type="domain" description="Glycosyltransferase 2-like" evidence="1">
    <location>
        <begin position="57"/>
        <end position="224"/>
    </location>
</feature>
<comment type="caution">
    <text evidence="2">The sequence shown here is derived from an EMBL/GenBank/DDBJ whole genome shotgun (WGS) entry which is preliminary data.</text>
</comment>
<dbReference type="SUPFAM" id="SSF53448">
    <property type="entry name" value="Nucleotide-diphospho-sugar transferases"/>
    <property type="match status" value="1"/>
</dbReference>
<dbReference type="Gene3D" id="3.90.550.10">
    <property type="entry name" value="Spore Coat Polysaccharide Biosynthesis Protein SpsA, Chain A"/>
    <property type="match status" value="1"/>
</dbReference>
<reference evidence="3" key="1">
    <citation type="journal article" date="2019" name="Int. J. Syst. Evol. Microbiol.">
        <title>The Global Catalogue of Microorganisms (GCM) 10K type strain sequencing project: providing services to taxonomists for standard genome sequencing and annotation.</title>
        <authorList>
            <consortium name="The Broad Institute Genomics Platform"/>
            <consortium name="The Broad Institute Genome Sequencing Center for Infectious Disease"/>
            <person name="Wu L."/>
            <person name="Ma J."/>
        </authorList>
    </citation>
    <scope>NUCLEOTIDE SEQUENCE [LARGE SCALE GENOMIC DNA]</scope>
    <source>
        <strain evidence="3">CGMCC 1.12769</strain>
    </source>
</reference>
<dbReference type="InterPro" id="IPR001173">
    <property type="entry name" value="Glyco_trans_2-like"/>
</dbReference>
<dbReference type="PANTHER" id="PTHR43179">
    <property type="entry name" value="RHAMNOSYLTRANSFERASE WBBL"/>
    <property type="match status" value="1"/>
</dbReference>
<sequence length="449" mass="50795">MPNRRNKATGRQRILRGFSRRKTETGALDFQRGYDAGYARGVLSGQQSFGSYFDGTSIIIPTFNQRELLLQCIESIEAYTTSPYEIIVVDNGSKDGTVEELQARRGTIRVAVHPQNLGFARAINTGLMMAKGLTIVLLNNDILVTEGWLSNMLHCLNANPSVAAVGPVTNYIGGNQQIDVPYAGVIGMQEFAATHNTMDPQKWRDTDRLVGFCLLFNRKTFEEVGYFDEGYEFGNFEDDDWIIRLRLQGKKLKIAGDTFIHHFGSITMKGLGIEGYTRVNDQNETFFTEKWGNVYKLLQTLPERVLTDGAKSVEFFPTHTWIRGLSNRMYWLEHGVKYPVNQELMEGNERETAVRLSVIDLLQIPTGPQRTEIAELIRKDDSYEGMLFRGEDSSIYQVDQGKRREMISSYAVQSWGLSLREEKAWLSEAAKLPVGLPIMPASRLKSDDL</sequence>
<proteinExistence type="predicted"/>
<accession>A0ABQ1YRX3</accession>
<dbReference type="Pfam" id="PF00535">
    <property type="entry name" value="Glycos_transf_2"/>
    <property type="match status" value="1"/>
</dbReference>
<evidence type="ECO:0000313" key="3">
    <source>
        <dbReference type="Proteomes" id="UP000659344"/>
    </source>
</evidence>
<protein>
    <recommendedName>
        <fullName evidence="1">Glycosyltransferase 2-like domain-containing protein</fullName>
    </recommendedName>
</protein>
<dbReference type="InterPro" id="IPR029044">
    <property type="entry name" value="Nucleotide-diphossugar_trans"/>
</dbReference>
<evidence type="ECO:0000313" key="2">
    <source>
        <dbReference type="EMBL" id="GGH34084.1"/>
    </source>
</evidence>
<gene>
    <name evidence="2" type="ORF">GCM10008013_39610</name>
</gene>
<dbReference type="PANTHER" id="PTHR43179:SF7">
    <property type="entry name" value="RHAMNOSYLTRANSFERASE WBBL"/>
    <property type="match status" value="1"/>
</dbReference>
<dbReference type="EMBL" id="BMFT01000003">
    <property type="protein sequence ID" value="GGH34084.1"/>
    <property type="molecule type" value="Genomic_DNA"/>
</dbReference>
<evidence type="ECO:0000259" key="1">
    <source>
        <dbReference type="Pfam" id="PF00535"/>
    </source>
</evidence>
<dbReference type="RefSeq" id="WP_188541611.1">
    <property type="nucleotide sequence ID" value="NZ_BMFT01000003.1"/>
</dbReference>
<name>A0ABQ1YRX3_9BACL</name>
<dbReference type="CDD" id="cd04186">
    <property type="entry name" value="GT_2_like_c"/>
    <property type="match status" value="1"/>
</dbReference>